<evidence type="ECO:0000256" key="1">
    <source>
        <dbReference type="SAM" id="MobiDB-lite"/>
    </source>
</evidence>
<dbReference type="PANTHER" id="PTHR39394">
    <property type="entry name" value="YALI0E31793P"/>
    <property type="match status" value="1"/>
</dbReference>
<reference evidence="3 4" key="1">
    <citation type="submission" date="2019-02" db="EMBL/GenBank/DDBJ databases">
        <title>Genome sequencing of the rare red list fungi Phlebia centrifuga.</title>
        <authorList>
            <person name="Buettner E."/>
            <person name="Kellner H."/>
        </authorList>
    </citation>
    <scope>NUCLEOTIDE SEQUENCE [LARGE SCALE GENOMIC DNA]</scope>
    <source>
        <strain evidence="3 4">DSM 108282</strain>
    </source>
</reference>
<protein>
    <recommendedName>
        <fullName evidence="2">DnaJ homologue subfamily C member 28 conserved domain-containing protein</fullName>
    </recommendedName>
</protein>
<evidence type="ECO:0000313" key="3">
    <source>
        <dbReference type="EMBL" id="THG96402.1"/>
    </source>
</evidence>
<gene>
    <name evidence="3" type="ORF">EW026_g5426</name>
</gene>
<proteinExistence type="predicted"/>
<dbReference type="EMBL" id="SGPJ01000238">
    <property type="protein sequence ID" value="THG96402.1"/>
    <property type="molecule type" value="Genomic_DNA"/>
</dbReference>
<name>A0A4V3XA31_9APHY</name>
<feature type="domain" description="DnaJ homologue subfamily C member 28 conserved" evidence="2">
    <location>
        <begin position="255"/>
        <end position="325"/>
    </location>
</feature>
<keyword evidence="4" id="KW-1185">Reference proteome</keyword>
<dbReference type="Pfam" id="PF09350">
    <property type="entry name" value="DJC28_CD"/>
    <property type="match status" value="1"/>
</dbReference>
<feature type="compositionally biased region" description="Basic and acidic residues" evidence="1">
    <location>
        <begin position="195"/>
        <end position="214"/>
    </location>
</feature>
<organism evidence="3 4">
    <name type="scientific">Hermanssonia centrifuga</name>
    <dbReference type="NCBI Taxonomy" id="98765"/>
    <lineage>
        <taxon>Eukaryota</taxon>
        <taxon>Fungi</taxon>
        <taxon>Dikarya</taxon>
        <taxon>Basidiomycota</taxon>
        <taxon>Agaricomycotina</taxon>
        <taxon>Agaricomycetes</taxon>
        <taxon>Polyporales</taxon>
        <taxon>Meruliaceae</taxon>
        <taxon>Hermanssonia</taxon>
    </lineage>
</organism>
<evidence type="ECO:0000259" key="2">
    <source>
        <dbReference type="Pfam" id="PF09350"/>
    </source>
</evidence>
<dbReference type="InterPro" id="IPR018961">
    <property type="entry name" value="DnaJ_homolog_subfam-C_membr-28"/>
</dbReference>
<evidence type="ECO:0000313" key="4">
    <source>
        <dbReference type="Proteomes" id="UP000309038"/>
    </source>
</evidence>
<sequence>MISKRAAHILKYPRIPSSVHLKYRPYSENATEPDHRASSKLFQDAANEEAELAEKAARSSRLAAMETKHENWTGEETMQDAVLRMLVDKYKPLRSGPVRTAEEKLKQNPPKIGTQIPVEDTSVNTDAFVELTTEVRTTWGASTSRSMAEVPLLPSIEGHQPWHTTFRVPSHAQSSIKYGHIPPSSTSRPLPASALDDKARRKEREAKKRTEHAGRIHNAKESTLDYRLGIKGSKHGASVAGRRPVPVNLKGWATLVEDRIERARQEGRFDSLKGRGKPLEQFVEERNPFIAREEFLLNRIVQRNGAAPPWVELQGELETAINTLRDIMRQSWIRRAIRMLTLSRPAALLPKLTLEDVMSLRDPEWETRERAYHDIALEEVNSLVRKHNGLAPYAVRRPHYTLSVELEKVYRESGEDILKGIAERVNPRAGSLGREQGLNWDEEETSAVGGSTSLAPLRIRDVVRQWIGKLVGSADMSSVDDSIIPGDIVAVQHGQYGRKEGLVVGSHIDYAGRQIVEVQLEPGDVYHAWYPTVTRVRRTTYYNTPAIAAPHKVRTIERRVFW</sequence>
<feature type="region of interest" description="Disordered" evidence="1">
    <location>
        <begin position="173"/>
        <end position="214"/>
    </location>
</feature>
<dbReference type="AlphaFoldDB" id="A0A4V3XA31"/>
<dbReference type="PANTHER" id="PTHR39394:SF1">
    <property type="entry name" value="DNAJ HOMOLOGUE SUBFAMILY C MEMBER 28 CONSERVED DOMAIN-CONTAINING PROTEIN"/>
    <property type="match status" value="1"/>
</dbReference>
<dbReference type="Proteomes" id="UP000309038">
    <property type="component" value="Unassembled WGS sequence"/>
</dbReference>
<accession>A0A4V3XA31</accession>
<comment type="caution">
    <text evidence="3">The sequence shown here is derived from an EMBL/GenBank/DDBJ whole genome shotgun (WGS) entry which is preliminary data.</text>
</comment>